<evidence type="ECO:0000313" key="2">
    <source>
        <dbReference type="Proteomes" id="UP000692896"/>
    </source>
</evidence>
<protein>
    <submittedName>
        <fullName evidence="1">3-phosphoserine/phosphohydroxythreonine transaminase</fullName>
    </submittedName>
</protein>
<name>A0A944E4H0_PSEFL</name>
<organism evidence="1 2">
    <name type="scientific">Pseudomonas fluorescens</name>
    <dbReference type="NCBI Taxonomy" id="294"/>
    <lineage>
        <taxon>Bacteria</taxon>
        <taxon>Pseudomonadati</taxon>
        <taxon>Pseudomonadota</taxon>
        <taxon>Gammaproteobacteria</taxon>
        <taxon>Pseudomonadales</taxon>
        <taxon>Pseudomonadaceae</taxon>
        <taxon>Pseudomonas</taxon>
    </lineage>
</organism>
<feature type="non-terminal residue" evidence="1">
    <location>
        <position position="51"/>
    </location>
</feature>
<evidence type="ECO:0000313" key="1">
    <source>
        <dbReference type="EMBL" id="MBT2332181.1"/>
    </source>
</evidence>
<dbReference type="Proteomes" id="UP000692896">
    <property type="component" value="Unassembled WGS sequence"/>
</dbReference>
<comment type="caution">
    <text evidence="1">The sequence shown here is derived from an EMBL/GenBank/DDBJ whole genome shotgun (WGS) entry which is preliminary data.</text>
</comment>
<sequence length="51" mass="5537">MSKRAYNFCAGPAALPYAGLKRAQCELLDWHGKGLSGMEMSHRNGEVLSIA</sequence>
<dbReference type="EMBL" id="JAGGOB010000074">
    <property type="protein sequence ID" value="MBT2332181.1"/>
    <property type="molecule type" value="Genomic_DNA"/>
</dbReference>
<reference evidence="1" key="1">
    <citation type="submission" date="2021-03" db="EMBL/GenBank/DDBJ databases">
        <title>Genomic analysis provides insights into the functional capacity of soil bacteria communities inhabiting an altitudinal gradient in the Atacama Desert.</title>
        <authorList>
            <person name="Gonzalez M."/>
            <person name="Maldonado J."/>
            <person name="Maza F."/>
            <person name="Hodar C."/>
            <person name="Cortes M."/>
            <person name="Palma R."/>
            <person name="Andreani C."/>
            <person name="Gaete A."/>
            <person name="Vasquez-Dean J."/>
            <person name="Acuna V."/>
            <person name="Aguado M."/>
            <person name="Mandakovic D."/>
            <person name="Latorre M."/>
            <person name="Orellana A."/>
            <person name="Gutierrez R."/>
            <person name="Montecino M."/>
            <person name="Allende M."/>
            <person name="Maass A."/>
            <person name="Cambiazo V."/>
        </authorList>
    </citation>
    <scope>NUCLEOTIDE SEQUENCE</scope>
    <source>
        <strain evidence="1">ISL-25</strain>
    </source>
</reference>
<dbReference type="AlphaFoldDB" id="A0A944E4H0"/>
<gene>
    <name evidence="1" type="ORF">J7E47_26025</name>
</gene>
<accession>A0A944E4H0</accession>
<proteinExistence type="predicted"/>